<dbReference type="EMBL" id="CP001875">
    <property type="protein sequence ID" value="ADD78324.1"/>
    <property type="molecule type" value="Genomic_DNA"/>
</dbReference>
<proteinExistence type="predicted"/>
<dbReference type="STRING" id="706191.PANA_3157"/>
<dbReference type="eggNOG" id="ENOG502ZBY8">
    <property type="taxonomic scope" value="Bacteria"/>
</dbReference>
<dbReference type="Pfam" id="PF05929">
    <property type="entry name" value="Phage_GPO"/>
    <property type="match status" value="1"/>
</dbReference>
<dbReference type="KEGG" id="pam:PANA_3157"/>
<sequence>MCELRYNVAALFQYPRRRKHRDSQSFYLTGAWTMAKKAKRFRIGVEGATTDGRTIERSWLEQMAANYDPAVYTAVINMEHIKGYTPDSAFRRFGVVDALDTEEISDGLLKGKLGLYAVINPTDELVTMTGNMQKLFTSMEIRPEFADTGEAYLIGLAVTDDPASLGTEMLQFSASAGANPLANRKQHPDNLFTAAAETVIEFEDEADEKPSLFSRVSALFSNKQKSDDARFSDVHRAVELVATEQQAFSQRIETALSEQASSLQAHFTEALSAEAAAREQLQADFSQLQAQLSREDGRQDSRPRTPGNGNGSSQDVRTDC</sequence>
<keyword evidence="3" id="KW-1185">Reference proteome</keyword>
<dbReference type="InterPro" id="IPR009228">
    <property type="entry name" value="Capsid_scaffold_GpO"/>
</dbReference>
<evidence type="ECO:0000256" key="1">
    <source>
        <dbReference type="SAM" id="MobiDB-lite"/>
    </source>
</evidence>
<name>D4GM56_PANAM</name>
<evidence type="ECO:0000313" key="2">
    <source>
        <dbReference type="EMBL" id="ADD78324.1"/>
    </source>
</evidence>
<dbReference type="MEROPS" id="S73.001"/>
<dbReference type="Proteomes" id="UP000001702">
    <property type="component" value="Chromosome"/>
</dbReference>
<reference evidence="2 3" key="1">
    <citation type="journal article" date="2010" name="J. Bacteriol.">
        <title>Genome sequence of Pantoea ananatis LMG20103, the causative agent of Eucalyptus blight and dieback.</title>
        <authorList>
            <person name="De Maayer P."/>
            <person name="Chan W.Y."/>
            <person name="Venter S.N."/>
            <person name="Toth I.K."/>
            <person name="Birch P.R."/>
            <person name="Joubert F."/>
            <person name="Coutinho T.A."/>
        </authorList>
    </citation>
    <scope>NUCLEOTIDE SEQUENCE [LARGE SCALE GENOMIC DNA]</scope>
    <source>
        <strain evidence="2 3">LMG 20103</strain>
    </source>
</reference>
<dbReference type="HOGENOM" id="CLU_066846_1_0_6"/>
<feature type="compositionally biased region" description="Basic and acidic residues" evidence="1">
    <location>
        <begin position="293"/>
        <end position="303"/>
    </location>
</feature>
<gene>
    <name evidence="2" type="primary">O</name>
    <name evidence="2" type="ordered locus">PANA_3157</name>
</gene>
<feature type="region of interest" description="Disordered" evidence="1">
    <location>
        <begin position="287"/>
        <end position="320"/>
    </location>
</feature>
<protein>
    <submittedName>
        <fullName evidence="2">O</fullName>
    </submittedName>
</protein>
<organism evidence="2 3">
    <name type="scientific">Pantoea ananatis (strain LMG 20103)</name>
    <dbReference type="NCBI Taxonomy" id="706191"/>
    <lineage>
        <taxon>Bacteria</taxon>
        <taxon>Pseudomonadati</taxon>
        <taxon>Pseudomonadota</taxon>
        <taxon>Gammaproteobacteria</taxon>
        <taxon>Enterobacterales</taxon>
        <taxon>Erwiniaceae</taxon>
        <taxon>Pantoea</taxon>
    </lineage>
</organism>
<evidence type="ECO:0000313" key="3">
    <source>
        <dbReference type="Proteomes" id="UP000001702"/>
    </source>
</evidence>
<accession>D4GM56</accession>
<dbReference type="AlphaFoldDB" id="D4GM56"/>
<feature type="compositionally biased region" description="Polar residues" evidence="1">
    <location>
        <begin position="311"/>
        <end position="320"/>
    </location>
</feature>